<accession>A0ABP0VQK1</accession>
<reference evidence="1" key="1">
    <citation type="submission" date="2024-02" db="EMBL/GenBank/DDBJ databases">
        <authorList>
            <consortium name="ELIXIR-Norway"/>
            <consortium name="Elixir Norway"/>
        </authorList>
    </citation>
    <scope>NUCLEOTIDE SEQUENCE</scope>
</reference>
<name>A0ABP0VQK1_9BRYO</name>
<evidence type="ECO:0000313" key="1">
    <source>
        <dbReference type="EMBL" id="CAK9256717.1"/>
    </source>
</evidence>
<dbReference type="Proteomes" id="UP001497444">
    <property type="component" value="Chromosome 10"/>
</dbReference>
<dbReference type="EMBL" id="OZ020105">
    <property type="protein sequence ID" value="CAK9256717.1"/>
    <property type="molecule type" value="Genomic_DNA"/>
</dbReference>
<organism evidence="1 2">
    <name type="scientific">Sphagnum jensenii</name>
    <dbReference type="NCBI Taxonomy" id="128206"/>
    <lineage>
        <taxon>Eukaryota</taxon>
        <taxon>Viridiplantae</taxon>
        <taxon>Streptophyta</taxon>
        <taxon>Embryophyta</taxon>
        <taxon>Bryophyta</taxon>
        <taxon>Sphagnophytina</taxon>
        <taxon>Sphagnopsida</taxon>
        <taxon>Sphagnales</taxon>
        <taxon>Sphagnaceae</taxon>
        <taxon>Sphagnum</taxon>
    </lineage>
</organism>
<keyword evidence="2" id="KW-1185">Reference proteome</keyword>
<protein>
    <recommendedName>
        <fullName evidence="3">Reverse transcriptase domain-containing protein</fullName>
    </recommendedName>
</protein>
<evidence type="ECO:0008006" key="3">
    <source>
        <dbReference type="Google" id="ProtNLM"/>
    </source>
</evidence>
<evidence type="ECO:0000313" key="2">
    <source>
        <dbReference type="Proteomes" id="UP001497444"/>
    </source>
</evidence>
<proteinExistence type="predicted"/>
<sequence>MFSLTSGVDQGDPLADLLFSLTLHAFLLKVHNIIPDLQLNAWYLNNGKIVSTLNDMSRVVQMFVNDGPEHGLHLQLHQSSITSNVDAIDLRCLFSASIKFKTFDDGQKTLSCPIGPDLYVQDFIKAKIDNIQSILNHIPYINDRQIEMIILRGSTNLSQPHFGQV</sequence>
<gene>
    <name evidence="1" type="ORF">CSSPJE1EN1_LOCUS2195</name>
</gene>